<dbReference type="AlphaFoldDB" id="A0A0X1KR23"/>
<dbReference type="PANTHER" id="PTHR39452">
    <property type="entry name" value="CHEY-P PHOSPHATASE CHEX"/>
    <property type="match status" value="1"/>
</dbReference>
<dbReference type="OrthoDB" id="9788100at2"/>
<gene>
    <name evidence="3" type="ORF">AJ81_05655</name>
</gene>
<dbReference type="PANTHER" id="PTHR39452:SF1">
    <property type="entry name" value="CHEY-P PHOSPHATASE CHEX"/>
    <property type="match status" value="1"/>
</dbReference>
<organism evidence="3 4">
    <name type="scientific">Pseudothermotoga hypogea DSM 11164 = NBRC 106472</name>
    <dbReference type="NCBI Taxonomy" id="1123384"/>
    <lineage>
        <taxon>Bacteria</taxon>
        <taxon>Thermotogati</taxon>
        <taxon>Thermotogota</taxon>
        <taxon>Thermotogae</taxon>
        <taxon>Thermotogales</taxon>
        <taxon>Thermotogaceae</taxon>
        <taxon>Pseudothermotoga</taxon>
    </lineage>
</organism>
<dbReference type="EMBL" id="CP007141">
    <property type="protein sequence ID" value="AJC73765.1"/>
    <property type="molecule type" value="Genomic_DNA"/>
</dbReference>
<dbReference type="STRING" id="1123384.AJ81_05655"/>
<reference evidence="3 4" key="1">
    <citation type="submission" date="2014-01" db="EMBL/GenBank/DDBJ databases">
        <title>Genome sequencing of Thermotog hypogea.</title>
        <authorList>
            <person name="Zhang X."/>
            <person name="Alvare G."/>
            <person name="Fristensky B."/>
            <person name="Chen L."/>
            <person name="Suen T."/>
            <person name="Chen Q."/>
            <person name="Ma K."/>
        </authorList>
    </citation>
    <scope>NUCLEOTIDE SEQUENCE [LARGE SCALE GENOMIC DNA]</scope>
    <source>
        <strain evidence="3 4">DSM 11164</strain>
    </source>
</reference>
<keyword evidence="4" id="KW-1185">Reference proteome</keyword>
<protein>
    <submittedName>
        <fullName evidence="3">Chemotaxis protein CheY</fullName>
    </submittedName>
</protein>
<dbReference type="InterPro" id="IPR038756">
    <property type="entry name" value="CheX-like"/>
</dbReference>
<evidence type="ECO:0000313" key="4">
    <source>
        <dbReference type="Proteomes" id="UP000077469"/>
    </source>
</evidence>
<sequence>MDARIVNALIAAVMNTLKALLNVTPAVGKPGLLKEIKPKYDMVTVIGFSGGVDGNLIYSFSPTTALKIVSKMMGLQYDALDDLAMSAIGELGNMIAGALAMNLEKVGCRIVISPPTVVTGKNLKLTVEGLAINLLTSIFDAEDTEIILATKGSMKCQQ</sequence>
<dbReference type="InterPro" id="IPR028051">
    <property type="entry name" value="CheX-like_dom"/>
</dbReference>
<dbReference type="Proteomes" id="UP000077469">
    <property type="component" value="Chromosome"/>
</dbReference>
<dbReference type="RefSeq" id="WP_031505168.1">
    <property type="nucleotide sequence ID" value="NC_022795.1"/>
</dbReference>
<dbReference type="CDD" id="cd17906">
    <property type="entry name" value="CheX"/>
    <property type="match status" value="1"/>
</dbReference>
<evidence type="ECO:0000259" key="2">
    <source>
        <dbReference type="Pfam" id="PF13690"/>
    </source>
</evidence>
<dbReference type="KEGG" id="phy:AJ81_05655"/>
<dbReference type="SUPFAM" id="SSF103039">
    <property type="entry name" value="CheC-like"/>
    <property type="match status" value="1"/>
</dbReference>
<dbReference type="InterPro" id="IPR028976">
    <property type="entry name" value="CheC-like_sf"/>
</dbReference>
<proteinExistence type="predicted"/>
<dbReference type="PATRIC" id="fig|1123384.7.peg.1120"/>
<name>A0A0X1KR23_9THEM</name>
<dbReference type="GO" id="GO:0006935">
    <property type="term" value="P:chemotaxis"/>
    <property type="evidence" value="ECO:0007669"/>
    <property type="project" value="UniProtKB-KW"/>
</dbReference>
<feature type="domain" description="Chemotaxis phosphatase CheX-like" evidence="2">
    <location>
        <begin position="43"/>
        <end position="128"/>
    </location>
</feature>
<dbReference type="Pfam" id="PF13690">
    <property type="entry name" value="CheX"/>
    <property type="match status" value="1"/>
</dbReference>
<dbReference type="Gene3D" id="3.40.1550.10">
    <property type="entry name" value="CheC-like"/>
    <property type="match status" value="1"/>
</dbReference>
<keyword evidence="1" id="KW-0145">Chemotaxis</keyword>
<evidence type="ECO:0000256" key="1">
    <source>
        <dbReference type="ARBA" id="ARBA00022500"/>
    </source>
</evidence>
<dbReference type="PaxDb" id="1123384-AJ81_05655"/>
<accession>A0A0X1KR23</accession>
<evidence type="ECO:0000313" key="3">
    <source>
        <dbReference type="EMBL" id="AJC73765.1"/>
    </source>
</evidence>